<dbReference type="STRING" id="1818881.A3196_11275"/>
<dbReference type="Gene3D" id="3.40.190.10">
    <property type="entry name" value="Periplasmic binding protein-like II"/>
    <property type="match status" value="2"/>
</dbReference>
<name>A0A1E2URC7_9GAMM</name>
<dbReference type="AlphaFoldDB" id="A0A1E2URC7"/>
<dbReference type="Pfam" id="PF12974">
    <property type="entry name" value="Phosphonate-bd"/>
    <property type="match status" value="1"/>
</dbReference>
<dbReference type="PANTHER" id="PTHR35841:SF1">
    <property type="entry name" value="PHOSPHONATES-BINDING PERIPLASMIC PROTEIN"/>
    <property type="match status" value="1"/>
</dbReference>
<proteinExistence type="predicted"/>
<evidence type="ECO:0000313" key="2">
    <source>
        <dbReference type="Proteomes" id="UP000094849"/>
    </source>
</evidence>
<dbReference type="RefSeq" id="WP_069014223.1">
    <property type="nucleotide sequence ID" value="NZ_LVJW01000003.1"/>
</dbReference>
<comment type="caution">
    <text evidence="1">The sequence shown here is derived from an EMBL/GenBank/DDBJ whole genome shotgun (WGS) entry which is preliminary data.</text>
</comment>
<reference evidence="1 2" key="1">
    <citation type="submission" date="2016-03" db="EMBL/GenBank/DDBJ databases">
        <title>Chemosynthetic sulphur-oxidizing symbionts of marine invertebrate animals are capable of nitrogen fixation.</title>
        <authorList>
            <person name="Petersen J.M."/>
            <person name="Kemper A."/>
            <person name="Gruber-Vodicka H."/>
            <person name="Cardini U."/>
            <person name="Geest Mvander."/>
            <person name="Kleiner M."/>
            <person name="Bulgheresi S."/>
            <person name="Fussmann M."/>
            <person name="Herbold C."/>
            <person name="Seah B.K.B."/>
            <person name="Antony C.Paul."/>
            <person name="Liu D."/>
            <person name="Belitz A."/>
            <person name="Weber M."/>
        </authorList>
    </citation>
    <scope>NUCLEOTIDE SEQUENCE [LARGE SCALE GENOMIC DNA]</scope>
    <source>
        <strain evidence="1">G_D</strain>
    </source>
</reference>
<dbReference type="PANTHER" id="PTHR35841">
    <property type="entry name" value="PHOSPHONATES-BINDING PERIPLASMIC PROTEIN"/>
    <property type="match status" value="1"/>
</dbReference>
<protein>
    <recommendedName>
        <fullName evidence="3">Solute-binding protein family 3/N-terminal domain-containing protein</fullName>
    </recommendedName>
</protein>
<evidence type="ECO:0000313" key="1">
    <source>
        <dbReference type="EMBL" id="ODB97289.1"/>
    </source>
</evidence>
<accession>A0A1E2URC7</accession>
<sequence>MMVARKITTGWPCKGHWFVAPFIVIVLLLALCPFFVVQAEKLPDRYTQMPENGYFGRMSKVLFDANVTDTTIATDMIIREVFGTMGMRSEIVVYEDKDKLTNDLANNRIDAIFINTIDFLDMQHLIDMERLYTLIYGDRVEQAVLLLVRKSDKLDMISDLRGKTVSIPAGHFLGRTYLEVLLMENGFPPIEKYFANVQETIDTNSAIVDLFFNKTDAALVSDIAFELAAELNPRIKTSLKPLAVSQDMIPQIIGLNKNISEQNRARIDEIMGKSHENRRIQHLLSLFRANKFIKLKQSDISSTKQLIDRYNYLTQSR</sequence>
<organism evidence="1 2">
    <name type="scientific">Candidatus Thiodiazotropha endoloripes</name>
    <dbReference type="NCBI Taxonomy" id="1818881"/>
    <lineage>
        <taxon>Bacteria</taxon>
        <taxon>Pseudomonadati</taxon>
        <taxon>Pseudomonadota</taxon>
        <taxon>Gammaproteobacteria</taxon>
        <taxon>Chromatiales</taxon>
        <taxon>Sedimenticolaceae</taxon>
        <taxon>Candidatus Thiodiazotropha</taxon>
    </lineage>
</organism>
<evidence type="ECO:0008006" key="3">
    <source>
        <dbReference type="Google" id="ProtNLM"/>
    </source>
</evidence>
<gene>
    <name evidence="1" type="ORF">A3196_11275</name>
</gene>
<keyword evidence="2" id="KW-1185">Reference proteome</keyword>
<dbReference type="Proteomes" id="UP000094849">
    <property type="component" value="Unassembled WGS sequence"/>
</dbReference>
<dbReference type="SUPFAM" id="SSF53850">
    <property type="entry name" value="Periplasmic binding protein-like II"/>
    <property type="match status" value="1"/>
</dbReference>
<dbReference type="EMBL" id="LVJZ01000003">
    <property type="protein sequence ID" value="ODB97289.1"/>
    <property type="molecule type" value="Genomic_DNA"/>
</dbReference>